<reference evidence="9 10" key="1">
    <citation type="submission" date="2023-03" db="EMBL/GenBank/DDBJ databases">
        <title>Genome insight into feeding habits of ladybird beetles.</title>
        <authorList>
            <person name="Li H.-S."/>
            <person name="Huang Y.-H."/>
            <person name="Pang H."/>
        </authorList>
    </citation>
    <scope>NUCLEOTIDE SEQUENCE [LARGE SCALE GENOMIC DNA]</scope>
    <source>
        <strain evidence="9">SYSU_2023b</strain>
        <tissue evidence="9">Whole body</tissue>
    </source>
</reference>
<proteinExistence type="predicted"/>
<organism evidence="9 10">
    <name type="scientific">Henosepilachna vigintioctopunctata</name>
    <dbReference type="NCBI Taxonomy" id="420089"/>
    <lineage>
        <taxon>Eukaryota</taxon>
        <taxon>Metazoa</taxon>
        <taxon>Ecdysozoa</taxon>
        <taxon>Arthropoda</taxon>
        <taxon>Hexapoda</taxon>
        <taxon>Insecta</taxon>
        <taxon>Pterygota</taxon>
        <taxon>Neoptera</taxon>
        <taxon>Endopterygota</taxon>
        <taxon>Coleoptera</taxon>
        <taxon>Polyphaga</taxon>
        <taxon>Cucujiformia</taxon>
        <taxon>Coccinelloidea</taxon>
        <taxon>Coccinellidae</taxon>
        <taxon>Epilachninae</taxon>
        <taxon>Epilachnini</taxon>
        <taxon>Henosepilachna</taxon>
    </lineage>
</organism>
<dbReference type="SUPFAM" id="SSF57716">
    <property type="entry name" value="Glucocorticoid receptor-like (DNA-binding domain)"/>
    <property type="match status" value="1"/>
</dbReference>
<feature type="domain" description="C2H2-type" evidence="7">
    <location>
        <begin position="407"/>
        <end position="434"/>
    </location>
</feature>
<protein>
    <submittedName>
        <fullName evidence="9">Uncharacterized protein</fullName>
    </submittedName>
</protein>
<dbReference type="PROSITE" id="PS50157">
    <property type="entry name" value="ZINC_FINGER_C2H2_2"/>
    <property type="match status" value="7"/>
</dbReference>
<evidence type="ECO:0000256" key="1">
    <source>
        <dbReference type="ARBA" id="ARBA00022723"/>
    </source>
</evidence>
<dbReference type="Pfam" id="PF00096">
    <property type="entry name" value="zf-C2H2"/>
    <property type="match status" value="2"/>
</dbReference>
<gene>
    <name evidence="9" type="ORF">WA026_000797</name>
</gene>
<dbReference type="FunFam" id="3.30.160.60:FF:000100">
    <property type="entry name" value="Zinc finger 45-like"/>
    <property type="match status" value="1"/>
</dbReference>
<dbReference type="InterPro" id="IPR012934">
    <property type="entry name" value="Znf_AD"/>
</dbReference>
<evidence type="ECO:0000259" key="8">
    <source>
        <dbReference type="PROSITE" id="PS51915"/>
    </source>
</evidence>
<keyword evidence="2" id="KW-0677">Repeat</keyword>
<dbReference type="SMART" id="SM00355">
    <property type="entry name" value="ZnF_C2H2"/>
    <property type="match status" value="11"/>
</dbReference>
<dbReference type="GO" id="GO:0008270">
    <property type="term" value="F:zinc ion binding"/>
    <property type="evidence" value="ECO:0007669"/>
    <property type="project" value="UniProtKB-UniRule"/>
</dbReference>
<feature type="binding site" evidence="6">
    <location>
        <position position="73"/>
    </location>
    <ligand>
        <name>Zn(2+)</name>
        <dbReference type="ChEBI" id="CHEBI:29105"/>
    </ligand>
</feature>
<dbReference type="PANTHER" id="PTHR24379">
    <property type="entry name" value="KRAB AND ZINC FINGER DOMAIN-CONTAINING"/>
    <property type="match status" value="1"/>
</dbReference>
<dbReference type="PROSITE" id="PS00028">
    <property type="entry name" value="ZINC_FINGER_C2H2_1"/>
    <property type="match status" value="6"/>
</dbReference>
<dbReference type="Proteomes" id="UP001431783">
    <property type="component" value="Unassembled WGS sequence"/>
</dbReference>
<feature type="binding site" evidence="6">
    <location>
        <position position="70"/>
    </location>
    <ligand>
        <name>Zn(2+)</name>
        <dbReference type="ChEBI" id="CHEBI:29105"/>
    </ligand>
</feature>
<keyword evidence="1 6" id="KW-0479">Metal-binding</keyword>
<dbReference type="AlphaFoldDB" id="A0AAW1UYS1"/>
<dbReference type="SUPFAM" id="SSF57667">
    <property type="entry name" value="beta-beta-alpha zinc fingers"/>
    <property type="match status" value="3"/>
</dbReference>
<feature type="domain" description="C2H2-type" evidence="7">
    <location>
        <begin position="547"/>
        <end position="574"/>
    </location>
</feature>
<accession>A0AAW1UYS1</accession>
<dbReference type="SMART" id="SM00868">
    <property type="entry name" value="zf-AD"/>
    <property type="match status" value="1"/>
</dbReference>
<sequence length="609" mass="70425">METNGITEIIIPDDKDTICRFCMNISDELIFVDGAEQILLPKIGNICLQKILTKLSIQINTYDFLPKGICSECLTVLEDFFIFFEKIQSNEEILVTVYSEELISPNAKPLTFKEIGESESDLQIQTNDEDVSKVIENDHAYGKKMGMIYEEVEDDEDEEDLVNADFEQFKDFITSSKSSTEFKYFDLKADIISTTQTRPSSPQASTSQGCKNVDTEFGKYKVYNTSPDVVKIRVLDRKKPHKSIIRLNPLGKKRKGKIIIKKKILKQEETEPEPICIKQCIFCTRKFSSEGLMILHYVDHVVQETEGFVTHRPFCTYCGLLMSNSDVDLEEHIKSKHEHDDDLHCHACEIKFTSISEVTAHEEKNHVEDYEDFDDTSQINKCPICEETHATIEDLIKHSLTHISRRYTCMTCKQIFVCDAALNEHHKEHPQYKYKCPICKKLASGKRALEAHVGTHATTRNYECDLCGKRYKTKNHLFYHRSVHFKPDLICAHCAYSTPSSKDFNMHMRIHSDERPFQCTFKDCGKAFRTNSALSAHVKQHLNIKNFACDMCDYKTSRSVGLTIHKRKHTGERPFTCIFCMKTFNRKWSLTLHLRKLHFVSDEKTETQE</sequence>
<dbReference type="InterPro" id="IPR013087">
    <property type="entry name" value="Znf_C2H2_type"/>
</dbReference>
<evidence type="ECO:0000313" key="9">
    <source>
        <dbReference type="EMBL" id="KAK9888551.1"/>
    </source>
</evidence>
<name>A0AAW1UYS1_9CUCU</name>
<feature type="domain" description="C2H2-type" evidence="7">
    <location>
        <begin position="489"/>
        <end position="516"/>
    </location>
</feature>
<evidence type="ECO:0000256" key="4">
    <source>
        <dbReference type="ARBA" id="ARBA00022833"/>
    </source>
</evidence>
<feature type="binding site" evidence="6">
    <location>
        <position position="22"/>
    </location>
    <ligand>
        <name>Zn(2+)</name>
        <dbReference type="ChEBI" id="CHEBI:29105"/>
    </ligand>
</feature>
<feature type="domain" description="C2H2-type" evidence="7">
    <location>
        <begin position="575"/>
        <end position="603"/>
    </location>
</feature>
<dbReference type="Gene3D" id="3.30.160.60">
    <property type="entry name" value="Classic Zinc Finger"/>
    <property type="match status" value="5"/>
</dbReference>
<dbReference type="PANTHER" id="PTHR24379:SF127">
    <property type="entry name" value="BLOODY FINGERS-RELATED"/>
    <property type="match status" value="1"/>
</dbReference>
<dbReference type="Pfam" id="PF07776">
    <property type="entry name" value="zf-AD"/>
    <property type="match status" value="1"/>
</dbReference>
<dbReference type="Gene3D" id="3.40.1800.20">
    <property type="match status" value="1"/>
</dbReference>
<feature type="domain" description="ZAD" evidence="8">
    <location>
        <begin position="17"/>
        <end position="97"/>
    </location>
</feature>
<feature type="domain" description="C2H2-type" evidence="7">
    <location>
        <begin position="434"/>
        <end position="461"/>
    </location>
</feature>
<dbReference type="InterPro" id="IPR036236">
    <property type="entry name" value="Znf_C2H2_sf"/>
</dbReference>
<dbReference type="EMBL" id="JARQZJ010000121">
    <property type="protein sequence ID" value="KAK9888551.1"/>
    <property type="molecule type" value="Genomic_DNA"/>
</dbReference>
<evidence type="ECO:0000256" key="6">
    <source>
        <dbReference type="PROSITE-ProRule" id="PRU01263"/>
    </source>
</evidence>
<keyword evidence="4 6" id="KW-0862">Zinc</keyword>
<feature type="domain" description="C2H2-type" evidence="7">
    <location>
        <begin position="462"/>
        <end position="484"/>
    </location>
</feature>
<dbReference type="PROSITE" id="PS51915">
    <property type="entry name" value="ZAD"/>
    <property type="match status" value="1"/>
</dbReference>
<feature type="domain" description="C2H2-type" evidence="7">
    <location>
        <begin position="517"/>
        <end position="546"/>
    </location>
</feature>
<evidence type="ECO:0000259" key="7">
    <source>
        <dbReference type="PROSITE" id="PS50157"/>
    </source>
</evidence>
<evidence type="ECO:0000256" key="3">
    <source>
        <dbReference type="ARBA" id="ARBA00022771"/>
    </source>
</evidence>
<comment type="caution">
    <text evidence="9">The sequence shown here is derived from an EMBL/GenBank/DDBJ whole genome shotgun (WGS) entry which is preliminary data.</text>
</comment>
<keyword evidence="10" id="KW-1185">Reference proteome</keyword>
<dbReference type="FunFam" id="3.30.160.60:FF:000125">
    <property type="entry name" value="Putative zinc finger protein 143"/>
    <property type="match status" value="1"/>
</dbReference>
<evidence type="ECO:0000313" key="10">
    <source>
        <dbReference type="Proteomes" id="UP001431783"/>
    </source>
</evidence>
<keyword evidence="3 5" id="KW-0863">Zinc-finger</keyword>
<evidence type="ECO:0000256" key="2">
    <source>
        <dbReference type="ARBA" id="ARBA00022737"/>
    </source>
</evidence>
<feature type="binding site" evidence="6">
    <location>
        <position position="19"/>
    </location>
    <ligand>
        <name>Zn(2+)</name>
        <dbReference type="ChEBI" id="CHEBI:29105"/>
    </ligand>
</feature>
<dbReference type="GO" id="GO:0005634">
    <property type="term" value="C:nucleus"/>
    <property type="evidence" value="ECO:0007669"/>
    <property type="project" value="InterPro"/>
</dbReference>
<evidence type="ECO:0000256" key="5">
    <source>
        <dbReference type="PROSITE-ProRule" id="PRU00042"/>
    </source>
</evidence>